<evidence type="ECO:0000256" key="6">
    <source>
        <dbReference type="ARBA" id="ARBA00022692"/>
    </source>
</evidence>
<dbReference type="GO" id="GO:0098797">
    <property type="term" value="C:plasma membrane protein complex"/>
    <property type="evidence" value="ECO:0007669"/>
    <property type="project" value="TreeGrafter"/>
</dbReference>
<dbReference type="AlphaFoldDB" id="A0A1G7CTL6"/>
<gene>
    <name evidence="12" type="ORF">SAMN04487992_101139</name>
</gene>
<comment type="similarity">
    <text evidence="2">Belongs to the TonB family.</text>
</comment>
<keyword evidence="3" id="KW-0813">Transport</keyword>
<proteinExistence type="inferred from homology"/>
<keyword evidence="7" id="KW-0653">Protein transport</keyword>
<comment type="subcellular location">
    <subcellularLocation>
        <location evidence="1">Cell inner membrane</location>
        <topology evidence="1">Single-pass membrane protein</topology>
        <orientation evidence="1">Periplasmic side</orientation>
    </subcellularLocation>
</comment>
<keyword evidence="5" id="KW-0997">Cell inner membrane</keyword>
<dbReference type="GO" id="GO:0015031">
    <property type="term" value="P:protein transport"/>
    <property type="evidence" value="ECO:0007669"/>
    <property type="project" value="UniProtKB-KW"/>
</dbReference>
<sequence>MKKIYAFLLLFLSLQYAAIAQQEISIQEVEEDGAIQEIPFIVLDQAPIYPGCESEDIPDKTACFQQKLYDHISANFRYPEEAKKENIQGHVFCGFLIDETGKITNITVRGSHELLENEARRITELIPNMLAPAQHGGKIVRTPYSLPLTFKL</sequence>
<evidence type="ECO:0000256" key="1">
    <source>
        <dbReference type="ARBA" id="ARBA00004383"/>
    </source>
</evidence>
<dbReference type="InterPro" id="IPR006260">
    <property type="entry name" value="TonB/TolA_C"/>
</dbReference>
<feature type="domain" description="TonB C-terminal" evidence="11">
    <location>
        <begin position="63"/>
        <end position="152"/>
    </location>
</feature>
<feature type="chain" id="PRO_5010380715" evidence="10">
    <location>
        <begin position="21"/>
        <end position="152"/>
    </location>
</feature>
<dbReference type="PANTHER" id="PTHR33446">
    <property type="entry name" value="PROTEIN TONB-RELATED"/>
    <property type="match status" value="1"/>
</dbReference>
<evidence type="ECO:0000313" key="12">
    <source>
        <dbReference type="EMBL" id="SDE42764.1"/>
    </source>
</evidence>
<organism evidence="12 13">
    <name type="scientific">Cellulophaga baltica</name>
    <dbReference type="NCBI Taxonomy" id="76594"/>
    <lineage>
        <taxon>Bacteria</taxon>
        <taxon>Pseudomonadati</taxon>
        <taxon>Bacteroidota</taxon>
        <taxon>Flavobacteriia</taxon>
        <taxon>Flavobacteriales</taxon>
        <taxon>Flavobacteriaceae</taxon>
        <taxon>Cellulophaga</taxon>
    </lineage>
</organism>
<dbReference type="Proteomes" id="UP000182114">
    <property type="component" value="Unassembled WGS sequence"/>
</dbReference>
<dbReference type="InterPro" id="IPR037682">
    <property type="entry name" value="TonB_C"/>
</dbReference>
<dbReference type="GO" id="GO:0031992">
    <property type="term" value="F:energy transducer activity"/>
    <property type="evidence" value="ECO:0007669"/>
    <property type="project" value="TreeGrafter"/>
</dbReference>
<evidence type="ECO:0000256" key="5">
    <source>
        <dbReference type="ARBA" id="ARBA00022519"/>
    </source>
</evidence>
<dbReference type="GO" id="GO:0055085">
    <property type="term" value="P:transmembrane transport"/>
    <property type="evidence" value="ECO:0007669"/>
    <property type="project" value="InterPro"/>
</dbReference>
<evidence type="ECO:0000313" key="13">
    <source>
        <dbReference type="Proteomes" id="UP000182114"/>
    </source>
</evidence>
<accession>A0A1G7CTL6</accession>
<dbReference type="Gene3D" id="3.30.1150.10">
    <property type="match status" value="1"/>
</dbReference>
<evidence type="ECO:0000256" key="3">
    <source>
        <dbReference type="ARBA" id="ARBA00022448"/>
    </source>
</evidence>
<keyword evidence="13" id="KW-1185">Reference proteome</keyword>
<dbReference type="PROSITE" id="PS52015">
    <property type="entry name" value="TONB_CTD"/>
    <property type="match status" value="1"/>
</dbReference>
<dbReference type="eggNOG" id="COG0810">
    <property type="taxonomic scope" value="Bacteria"/>
</dbReference>
<reference evidence="13" key="1">
    <citation type="submission" date="2016-10" db="EMBL/GenBank/DDBJ databases">
        <authorList>
            <person name="Varghese N."/>
            <person name="Submissions S."/>
        </authorList>
    </citation>
    <scope>NUCLEOTIDE SEQUENCE [LARGE SCALE GENOMIC DNA]</scope>
    <source>
        <strain evidence="13">DSM 24729</strain>
    </source>
</reference>
<dbReference type="InterPro" id="IPR051045">
    <property type="entry name" value="TonB-dependent_transducer"/>
</dbReference>
<keyword evidence="6" id="KW-0812">Transmembrane</keyword>
<keyword evidence="8" id="KW-1133">Transmembrane helix</keyword>
<protein>
    <submittedName>
        <fullName evidence="12">TonB family C-terminal domain-containing protein</fullName>
    </submittedName>
</protein>
<dbReference type="RefSeq" id="WP_052085070.1">
    <property type="nucleotide sequence ID" value="NZ_FNBD01000001.1"/>
</dbReference>
<feature type="signal peptide" evidence="10">
    <location>
        <begin position="1"/>
        <end position="20"/>
    </location>
</feature>
<evidence type="ECO:0000259" key="11">
    <source>
        <dbReference type="PROSITE" id="PS52015"/>
    </source>
</evidence>
<keyword evidence="4" id="KW-1003">Cell membrane</keyword>
<dbReference type="PANTHER" id="PTHR33446:SF2">
    <property type="entry name" value="PROTEIN TONB"/>
    <property type="match status" value="1"/>
</dbReference>
<evidence type="ECO:0000256" key="10">
    <source>
        <dbReference type="SAM" id="SignalP"/>
    </source>
</evidence>
<name>A0A1G7CTL6_9FLAO</name>
<keyword evidence="9" id="KW-0472">Membrane</keyword>
<dbReference type="NCBIfam" id="TIGR01352">
    <property type="entry name" value="tonB_Cterm"/>
    <property type="match status" value="1"/>
</dbReference>
<evidence type="ECO:0000256" key="4">
    <source>
        <dbReference type="ARBA" id="ARBA00022475"/>
    </source>
</evidence>
<dbReference type="EMBL" id="FNBD01000001">
    <property type="protein sequence ID" value="SDE42764.1"/>
    <property type="molecule type" value="Genomic_DNA"/>
</dbReference>
<evidence type="ECO:0000256" key="7">
    <source>
        <dbReference type="ARBA" id="ARBA00022927"/>
    </source>
</evidence>
<dbReference type="Pfam" id="PF03544">
    <property type="entry name" value="TonB_C"/>
    <property type="match status" value="1"/>
</dbReference>
<evidence type="ECO:0000256" key="9">
    <source>
        <dbReference type="ARBA" id="ARBA00023136"/>
    </source>
</evidence>
<evidence type="ECO:0000256" key="2">
    <source>
        <dbReference type="ARBA" id="ARBA00006555"/>
    </source>
</evidence>
<keyword evidence="10" id="KW-0732">Signal</keyword>
<dbReference type="SUPFAM" id="SSF74653">
    <property type="entry name" value="TolA/TonB C-terminal domain"/>
    <property type="match status" value="1"/>
</dbReference>
<evidence type="ECO:0000256" key="8">
    <source>
        <dbReference type="ARBA" id="ARBA00022989"/>
    </source>
</evidence>